<protein>
    <submittedName>
        <fullName evidence="1">Uncharacterized protein</fullName>
    </submittedName>
</protein>
<dbReference type="AlphaFoldDB" id="A0A5P1ELT5"/>
<accession>A0A5P1ELT5</accession>
<keyword evidence="2" id="KW-1185">Reference proteome</keyword>
<gene>
    <name evidence="1" type="ORF">A4U43_C06F11500</name>
</gene>
<dbReference type="Proteomes" id="UP000243459">
    <property type="component" value="Chromosome 6"/>
</dbReference>
<evidence type="ECO:0000313" key="2">
    <source>
        <dbReference type="Proteomes" id="UP000243459"/>
    </source>
</evidence>
<reference evidence="2" key="1">
    <citation type="journal article" date="2017" name="Nat. Commun.">
        <title>The asparagus genome sheds light on the origin and evolution of a young Y chromosome.</title>
        <authorList>
            <person name="Harkess A."/>
            <person name="Zhou J."/>
            <person name="Xu C."/>
            <person name="Bowers J.E."/>
            <person name="Van der Hulst R."/>
            <person name="Ayyampalayam S."/>
            <person name="Mercati F."/>
            <person name="Riccardi P."/>
            <person name="McKain M.R."/>
            <person name="Kakrana A."/>
            <person name="Tang H."/>
            <person name="Ray J."/>
            <person name="Groenendijk J."/>
            <person name="Arikit S."/>
            <person name="Mathioni S.M."/>
            <person name="Nakano M."/>
            <person name="Shan H."/>
            <person name="Telgmann-Rauber A."/>
            <person name="Kanno A."/>
            <person name="Yue Z."/>
            <person name="Chen H."/>
            <person name="Li W."/>
            <person name="Chen Y."/>
            <person name="Xu X."/>
            <person name="Zhang Y."/>
            <person name="Luo S."/>
            <person name="Chen H."/>
            <person name="Gao J."/>
            <person name="Mao Z."/>
            <person name="Pires J.C."/>
            <person name="Luo M."/>
            <person name="Kudrna D."/>
            <person name="Wing R.A."/>
            <person name="Meyers B.C."/>
            <person name="Yi K."/>
            <person name="Kong H."/>
            <person name="Lavrijsen P."/>
            <person name="Sunseri F."/>
            <person name="Falavigna A."/>
            <person name="Ye Y."/>
            <person name="Leebens-Mack J.H."/>
            <person name="Chen G."/>
        </authorList>
    </citation>
    <scope>NUCLEOTIDE SEQUENCE [LARGE SCALE GENOMIC DNA]</scope>
    <source>
        <strain evidence="2">cv. DH0086</strain>
    </source>
</reference>
<organism evidence="1 2">
    <name type="scientific">Asparagus officinalis</name>
    <name type="common">Garden asparagus</name>
    <dbReference type="NCBI Taxonomy" id="4686"/>
    <lineage>
        <taxon>Eukaryota</taxon>
        <taxon>Viridiplantae</taxon>
        <taxon>Streptophyta</taxon>
        <taxon>Embryophyta</taxon>
        <taxon>Tracheophyta</taxon>
        <taxon>Spermatophyta</taxon>
        <taxon>Magnoliopsida</taxon>
        <taxon>Liliopsida</taxon>
        <taxon>Asparagales</taxon>
        <taxon>Asparagaceae</taxon>
        <taxon>Asparagoideae</taxon>
        <taxon>Asparagus</taxon>
    </lineage>
</organism>
<sequence length="103" mass="11544">MGGGLIEIPSIQVSEDSCTEKITSSSLSCLTSSLLPAELEQAKHSILLAQKGKEKRKKNTASYYASMETQKKQSWSIVIQTQILVVEKNIHEHHLRTFLDMLE</sequence>
<dbReference type="EMBL" id="CM007386">
    <property type="protein sequence ID" value="ONK66744.1"/>
    <property type="molecule type" value="Genomic_DNA"/>
</dbReference>
<name>A0A5P1ELT5_ASPOF</name>
<evidence type="ECO:0000313" key="1">
    <source>
        <dbReference type="EMBL" id="ONK66744.1"/>
    </source>
</evidence>
<dbReference type="Gramene" id="ONK66744">
    <property type="protein sequence ID" value="ONK66744"/>
    <property type="gene ID" value="A4U43_C06F11500"/>
</dbReference>
<proteinExistence type="predicted"/>